<comment type="caution">
    <text evidence="1">The sequence shown here is derived from an EMBL/GenBank/DDBJ whole genome shotgun (WGS) entry which is preliminary data.</text>
</comment>
<dbReference type="EMBL" id="JACCFK010000002">
    <property type="protein sequence ID" value="NYI91819.1"/>
    <property type="molecule type" value="Genomic_DNA"/>
</dbReference>
<organism evidence="1 2">
    <name type="scientific">Amycolatopsis endophytica</name>
    <dbReference type="NCBI Taxonomy" id="860233"/>
    <lineage>
        <taxon>Bacteria</taxon>
        <taxon>Bacillati</taxon>
        <taxon>Actinomycetota</taxon>
        <taxon>Actinomycetes</taxon>
        <taxon>Pseudonocardiales</taxon>
        <taxon>Pseudonocardiaceae</taxon>
        <taxon>Amycolatopsis</taxon>
    </lineage>
</organism>
<proteinExistence type="predicted"/>
<name>A0A853B9K9_9PSEU</name>
<evidence type="ECO:0000313" key="2">
    <source>
        <dbReference type="Proteomes" id="UP000549616"/>
    </source>
</evidence>
<dbReference type="InterPro" id="IPR001753">
    <property type="entry name" value="Enoyl-CoA_hydra/iso"/>
</dbReference>
<dbReference type="SUPFAM" id="SSF52096">
    <property type="entry name" value="ClpP/crotonase"/>
    <property type="match status" value="1"/>
</dbReference>
<sequence length="260" mass="28099">MNANRSPVPREAGTTSDDELVLVEDHGDWALITLNRPHKRNAMNRAAQRRLREALREVHEKKVVVLTGVGTSFCSGIDLTEAPPAAQPGRRASASIGSWAECNEEIRRHPALFIAAVNGFALGGGSTLVHNCELAIAAEAASIGTPEMAFGAWTALSGPSLINRVLPKHAAELIFLAKRVDARTALRMGMVNEVVADDQLLPRAFELAERIATFDATTLDWGKRAFRAMVNASWEESMELSRRTGSAIAASRSHEASPLD</sequence>
<dbReference type="GO" id="GO:0006635">
    <property type="term" value="P:fatty acid beta-oxidation"/>
    <property type="evidence" value="ECO:0007669"/>
    <property type="project" value="TreeGrafter"/>
</dbReference>
<dbReference type="RefSeq" id="WP_179776145.1">
    <property type="nucleotide sequence ID" value="NZ_JACCFK010000002.1"/>
</dbReference>
<dbReference type="PANTHER" id="PTHR11941:SF54">
    <property type="entry name" value="ENOYL-COA HYDRATASE, MITOCHONDRIAL"/>
    <property type="match status" value="1"/>
</dbReference>
<dbReference type="GO" id="GO:0003824">
    <property type="term" value="F:catalytic activity"/>
    <property type="evidence" value="ECO:0007669"/>
    <property type="project" value="UniProtKB-ARBA"/>
</dbReference>
<reference evidence="1 2" key="1">
    <citation type="submission" date="2020-07" db="EMBL/GenBank/DDBJ databases">
        <title>Sequencing the genomes of 1000 actinobacteria strains.</title>
        <authorList>
            <person name="Klenk H.-P."/>
        </authorList>
    </citation>
    <scope>NUCLEOTIDE SEQUENCE [LARGE SCALE GENOMIC DNA]</scope>
    <source>
        <strain evidence="1 2">DSM 104006</strain>
    </source>
</reference>
<evidence type="ECO:0000313" key="1">
    <source>
        <dbReference type="EMBL" id="NYI91819.1"/>
    </source>
</evidence>
<accession>A0A853B9K9</accession>
<gene>
    <name evidence="1" type="ORF">HNR02_005194</name>
</gene>
<dbReference type="Proteomes" id="UP000549616">
    <property type="component" value="Unassembled WGS sequence"/>
</dbReference>
<dbReference type="AlphaFoldDB" id="A0A853B9K9"/>
<protein>
    <submittedName>
        <fullName evidence="1">Enoyl-CoA hydratase/carnithine racemase</fullName>
    </submittedName>
</protein>
<dbReference type="InterPro" id="IPR029045">
    <property type="entry name" value="ClpP/crotonase-like_dom_sf"/>
</dbReference>
<dbReference type="CDD" id="cd06558">
    <property type="entry name" value="crotonase-like"/>
    <property type="match status" value="1"/>
</dbReference>
<dbReference type="PANTHER" id="PTHR11941">
    <property type="entry name" value="ENOYL-COA HYDRATASE-RELATED"/>
    <property type="match status" value="1"/>
</dbReference>
<dbReference type="Gene3D" id="3.90.226.10">
    <property type="entry name" value="2-enoyl-CoA Hydratase, Chain A, domain 1"/>
    <property type="match status" value="1"/>
</dbReference>
<keyword evidence="2" id="KW-1185">Reference proteome</keyword>
<dbReference type="Pfam" id="PF00378">
    <property type="entry name" value="ECH_1"/>
    <property type="match status" value="1"/>
</dbReference>